<feature type="signal peptide" evidence="1">
    <location>
        <begin position="1"/>
        <end position="19"/>
    </location>
</feature>
<accession>A0ABS1GGU3</accession>
<dbReference type="EMBL" id="JAACYA010000001">
    <property type="protein sequence ID" value="MBK3332149.1"/>
    <property type="molecule type" value="Genomic_DNA"/>
</dbReference>
<dbReference type="RefSeq" id="WP_200673534.1">
    <property type="nucleotide sequence ID" value="NZ_JAACYA010000001.1"/>
</dbReference>
<name>A0ABS1GGU3_9AQUI</name>
<proteinExistence type="predicted"/>
<sequence length="80" mass="9124">MRFFTVMLLFLLFSASILAEETDSFYEGENVVGFIKDSNGNKYIVIETPEGKAKLIKTEKNPEEILRDSGGITKEDFEIR</sequence>
<reference evidence="2 3" key="1">
    <citation type="journal article" date="2021" name="Syst. Appl. Microbiol.">
        <title>Persephonella atlantica sp. nov.: How to adapt to physico-chemical gradients in high temperature hydrothermal habitats.</title>
        <authorList>
            <person name="Francois D.X."/>
            <person name="Godfroy A."/>
            <person name="Mathien C."/>
            <person name="Aube J."/>
            <person name="Cathalot C."/>
            <person name="Lesongeur F."/>
            <person name="L'Haridon S."/>
            <person name="Philippon X."/>
            <person name="Roussel E.G."/>
        </authorList>
    </citation>
    <scope>NUCLEOTIDE SEQUENCE [LARGE SCALE GENOMIC DNA]</scope>
    <source>
        <strain evidence="2 3">MO1340</strain>
    </source>
</reference>
<dbReference type="Proteomes" id="UP000772812">
    <property type="component" value="Unassembled WGS sequence"/>
</dbReference>
<evidence type="ECO:0000256" key="1">
    <source>
        <dbReference type="SAM" id="SignalP"/>
    </source>
</evidence>
<feature type="chain" id="PRO_5045442097" evidence="1">
    <location>
        <begin position="20"/>
        <end position="80"/>
    </location>
</feature>
<evidence type="ECO:0000313" key="2">
    <source>
        <dbReference type="EMBL" id="MBK3332149.1"/>
    </source>
</evidence>
<organism evidence="2 3">
    <name type="scientific">Persephonella atlantica</name>
    <dbReference type="NCBI Taxonomy" id="2699429"/>
    <lineage>
        <taxon>Bacteria</taxon>
        <taxon>Pseudomonadati</taxon>
        <taxon>Aquificota</taxon>
        <taxon>Aquificia</taxon>
        <taxon>Aquificales</taxon>
        <taxon>Hydrogenothermaceae</taxon>
        <taxon>Persephonella</taxon>
    </lineage>
</organism>
<keyword evidence="1" id="KW-0732">Signal</keyword>
<keyword evidence="3" id="KW-1185">Reference proteome</keyword>
<evidence type="ECO:0000313" key="3">
    <source>
        <dbReference type="Proteomes" id="UP000772812"/>
    </source>
</evidence>
<gene>
    <name evidence="2" type="ORF">GWK41_03585</name>
</gene>
<comment type="caution">
    <text evidence="2">The sequence shown here is derived from an EMBL/GenBank/DDBJ whole genome shotgun (WGS) entry which is preliminary data.</text>
</comment>
<protein>
    <submittedName>
        <fullName evidence="2">Uncharacterized protein</fullName>
    </submittedName>
</protein>